<evidence type="ECO:0000256" key="1">
    <source>
        <dbReference type="SAM" id="Phobius"/>
    </source>
</evidence>
<dbReference type="SUPFAM" id="SSF52540">
    <property type="entry name" value="P-loop containing nucleoside triphosphate hydrolases"/>
    <property type="match status" value="1"/>
</dbReference>
<reference evidence="4" key="1">
    <citation type="submission" date="2021-11" db="EMBL/GenBank/DDBJ databases">
        <title>Genome sequence.</title>
        <authorList>
            <person name="Sun Q."/>
        </authorList>
    </citation>
    <scope>NUCLEOTIDE SEQUENCE</scope>
    <source>
        <strain evidence="4">JC740</strain>
    </source>
</reference>
<protein>
    <submittedName>
        <fullName evidence="4">50S ribosome-binding GTPase</fullName>
    </submittedName>
</protein>
<dbReference type="InterPro" id="IPR050860">
    <property type="entry name" value="FeoB_GTPase"/>
</dbReference>
<comment type="caution">
    <text evidence="4">The sequence shown here is derived from an EMBL/GenBank/DDBJ whole genome shotgun (WGS) entry which is preliminary data.</text>
</comment>
<feature type="transmembrane region" description="Helical" evidence="1">
    <location>
        <begin position="508"/>
        <end position="528"/>
    </location>
</feature>
<dbReference type="Pfam" id="PF07670">
    <property type="entry name" value="Gate"/>
    <property type="match status" value="2"/>
</dbReference>
<evidence type="ECO:0000259" key="2">
    <source>
        <dbReference type="Pfam" id="PF01926"/>
    </source>
</evidence>
<feature type="transmembrane region" description="Helical" evidence="1">
    <location>
        <begin position="432"/>
        <end position="455"/>
    </location>
</feature>
<dbReference type="Pfam" id="PF01926">
    <property type="entry name" value="MMR_HSR1"/>
    <property type="match status" value="1"/>
</dbReference>
<organism evidence="4 5">
    <name type="scientific">Rhodopirellula halodulae</name>
    <dbReference type="NCBI Taxonomy" id="2894198"/>
    <lineage>
        <taxon>Bacteria</taxon>
        <taxon>Pseudomonadati</taxon>
        <taxon>Planctomycetota</taxon>
        <taxon>Planctomycetia</taxon>
        <taxon>Pirellulales</taxon>
        <taxon>Pirellulaceae</taxon>
        <taxon>Rhodopirellula</taxon>
    </lineage>
</organism>
<dbReference type="Proteomes" id="UP001430306">
    <property type="component" value="Unassembled WGS sequence"/>
</dbReference>
<dbReference type="PANTHER" id="PTHR43185:SF1">
    <property type="entry name" value="FE(2+) TRANSPORTER FEOB"/>
    <property type="match status" value="1"/>
</dbReference>
<keyword evidence="5" id="KW-1185">Reference proteome</keyword>
<dbReference type="RefSeq" id="WP_230270941.1">
    <property type="nucleotide sequence ID" value="NZ_JAJKFW010000004.1"/>
</dbReference>
<name>A0ABS8NC09_9BACT</name>
<evidence type="ECO:0000259" key="3">
    <source>
        <dbReference type="Pfam" id="PF07670"/>
    </source>
</evidence>
<proteinExistence type="predicted"/>
<dbReference type="PANTHER" id="PTHR43185">
    <property type="entry name" value="FERROUS IRON TRANSPORT PROTEIN B"/>
    <property type="match status" value="1"/>
</dbReference>
<feature type="domain" description="G" evidence="2">
    <location>
        <begin position="15"/>
        <end position="104"/>
    </location>
</feature>
<gene>
    <name evidence="4" type="ORF">LOC71_02150</name>
</gene>
<dbReference type="InterPro" id="IPR011642">
    <property type="entry name" value="Gate_dom"/>
</dbReference>
<evidence type="ECO:0000313" key="5">
    <source>
        <dbReference type="Proteomes" id="UP001430306"/>
    </source>
</evidence>
<feature type="domain" description="Nucleoside transporter/FeoB GTPase Gate" evidence="3">
    <location>
        <begin position="433"/>
        <end position="533"/>
    </location>
</feature>
<feature type="transmembrane region" description="Helical" evidence="1">
    <location>
        <begin position="193"/>
        <end position="214"/>
    </location>
</feature>
<feature type="transmembrane region" description="Helical" evidence="1">
    <location>
        <begin position="265"/>
        <end position="284"/>
    </location>
</feature>
<accession>A0ABS8NC09</accession>
<feature type="domain" description="Nucleoside transporter/FeoB GTPase Gate" evidence="3">
    <location>
        <begin position="268"/>
        <end position="360"/>
    </location>
</feature>
<dbReference type="InterPro" id="IPR006073">
    <property type="entry name" value="GTP-bd"/>
</dbReference>
<keyword evidence="1" id="KW-0812">Transmembrane</keyword>
<evidence type="ECO:0000313" key="4">
    <source>
        <dbReference type="EMBL" id="MCC9641058.1"/>
    </source>
</evidence>
<feature type="transmembrane region" description="Helical" evidence="1">
    <location>
        <begin position="540"/>
        <end position="562"/>
    </location>
</feature>
<keyword evidence="1" id="KW-1133">Transmembrane helix</keyword>
<feature type="transmembrane region" description="Helical" evidence="1">
    <location>
        <begin position="339"/>
        <end position="365"/>
    </location>
</feature>
<dbReference type="Gene3D" id="3.40.50.300">
    <property type="entry name" value="P-loop containing nucleotide triphosphate hydrolases"/>
    <property type="match status" value="1"/>
</dbReference>
<keyword evidence="1" id="KW-0472">Membrane</keyword>
<sequence length="563" mass="60784">MLSQTLAAPPETRTVLVVGRESVGKSQLVSSLTGRSAGETNFRGSTVTVDRYRSGTTEYIDTPGILRSSDTETTRLAIDALNEHDVVLLVVQATSLDQDLSDMLPLVIGKRGVVVVTYWDKVQPGEASQEAIERLEADAGVTFIPVDARSLSDTKRQRIDDALQTPTTFKKGKLVARAGWRIEPKPGWMEQRVVGPLMAIALLFLPALATIYGANAIADWLHPIVASWFDPIIATVNASWPIWLRIVLTAQQGEFGYGLLNMGPFLLVWAFPTVLMFALILGVYKASGLIERINVTLHPLVRPFGLSGRDVVRVMMGFGCNVPAVISTRSCSSCSRGPAVSAIAFGSACSYQLPATLAVLSAAAIATETSAAWLTCMFLAYLLATTLVYLRLTSGRQARNSLNVLMTPSRPFMQWPTPSALWREAAGTVRQFLFQAMPIFVVICVVASLLAHFGVLDLASQFLRPVMALFDLPAQSALPVVLASVRKDGIFLLSADDGLSFPMTSAQALTAVYLAGVLLPCLVTAMTIGRETGWQTTFKLLARQASFATGFALLLAWGGAWLL</sequence>
<dbReference type="EMBL" id="JAJKFW010000004">
    <property type="protein sequence ID" value="MCC9641058.1"/>
    <property type="molecule type" value="Genomic_DNA"/>
</dbReference>
<feature type="transmembrane region" description="Helical" evidence="1">
    <location>
        <begin position="371"/>
        <end position="390"/>
    </location>
</feature>
<dbReference type="InterPro" id="IPR027417">
    <property type="entry name" value="P-loop_NTPase"/>
</dbReference>